<dbReference type="InterPro" id="IPR006530">
    <property type="entry name" value="YD"/>
</dbReference>
<dbReference type="InterPro" id="IPR022385">
    <property type="entry name" value="Rhs_assc_core"/>
</dbReference>
<evidence type="ECO:0000259" key="4">
    <source>
        <dbReference type="Pfam" id="PF20148"/>
    </source>
</evidence>
<feature type="region of interest" description="Disordered" evidence="2">
    <location>
        <begin position="1"/>
        <end position="31"/>
    </location>
</feature>
<keyword evidence="1" id="KW-0677">Repeat</keyword>
<dbReference type="Gene3D" id="1.20.120.330">
    <property type="entry name" value="Nucleotidyltransferases domain 2"/>
    <property type="match status" value="1"/>
</dbReference>
<dbReference type="InterPro" id="IPR032871">
    <property type="entry name" value="AHH_dom_containing"/>
</dbReference>
<feature type="domain" description="DUF6531" evidence="4">
    <location>
        <begin position="358"/>
        <end position="429"/>
    </location>
</feature>
<dbReference type="PANTHER" id="PTHR32305">
    <property type="match status" value="1"/>
</dbReference>
<dbReference type="Gene3D" id="2.180.10.10">
    <property type="entry name" value="RHS repeat-associated core"/>
    <property type="match status" value="3"/>
</dbReference>
<dbReference type="Proteomes" id="UP000295345">
    <property type="component" value="Unassembled WGS sequence"/>
</dbReference>
<feature type="transmembrane region" description="Helical" evidence="3">
    <location>
        <begin position="252"/>
        <end position="281"/>
    </location>
</feature>
<dbReference type="NCBIfam" id="TIGR03696">
    <property type="entry name" value="Rhs_assc_core"/>
    <property type="match status" value="1"/>
</dbReference>
<evidence type="ECO:0008006" key="9">
    <source>
        <dbReference type="Google" id="ProtNLM"/>
    </source>
</evidence>
<dbReference type="InterPro" id="IPR045351">
    <property type="entry name" value="DUF6531"/>
</dbReference>
<name>A0A4R4SXE1_9ACTN</name>
<dbReference type="PANTHER" id="PTHR32305:SF15">
    <property type="entry name" value="PROTEIN RHSA-RELATED"/>
    <property type="match status" value="1"/>
</dbReference>
<comment type="caution">
    <text evidence="7">The sequence shown here is derived from an EMBL/GenBank/DDBJ whole genome shotgun (WGS) entry which is preliminary data.</text>
</comment>
<proteinExistence type="predicted"/>
<evidence type="ECO:0000313" key="8">
    <source>
        <dbReference type="Proteomes" id="UP000295345"/>
    </source>
</evidence>
<organism evidence="7 8">
    <name type="scientific">Streptomyces hainanensis</name>
    <dbReference type="NCBI Taxonomy" id="402648"/>
    <lineage>
        <taxon>Bacteria</taxon>
        <taxon>Bacillati</taxon>
        <taxon>Actinomycetota</taxon>
        <taxon>Actinomycetes</taxon>
        <taxon>Kitasatosporales</taxon>
        <taxon>Streptomycetaceae</taxon>
        <taxon>Streptomyces</taxon>
    </lineage>
</organism>
<keyword evidence="3" id="KW-1133">Transmembrane helix</keyword>
<protein>
    <recommendedName>
        <fullName evidence="9">Type IV secretion protein Rhs</fullName>
    </recommendedName>
</protein>
<sequence>MVGVRSVVRPSDWSPVDMDSDPTPGDPEEVRELAESLQTFADDVGEALGRVRGMADDRAVLEWAGRSAEAFRSEFDGVPGNLEKLRTSYDLAARALGTYWPKLETAQGMADRALDRAIAAQADLTSAQGALSDAEGWVDRAAAESTRLQEEGERDGVEPPDEAEVRAATRDRAAADQAASSARGRVDEAGGRLDAARQLAREAQGLREEAARECAREIDEASDAGIQNRSWWDNLVRWFSDAWDTLVAICKVVVAVLGVIALIIGGPLALIVLAAAVVVLADTLVKYANGEGSLLDVAFAALDCIPGMRGLTTLGGLARGIRSLATTGLHGLRQGLRGLGRSIRRFGRGGDTLVCRTDPVDMATGELVMDATDVELPGVLPLVLRRHHRSGLREGTWFGPSWASTLDQRLLLDAGGVRLVTEDGMVLDYPRPIPDEPMLPVEGPRWALTWSGAADTPIAVHRRDSGHTLHFAPVPGRSGAELPLVALGDRNGNRIRIGYDPSGAPRDIVHDGGYHIGVSTSHHRITELRLLNDPEAPTLLRYGYDERGNLAEIRDSSGQPQRLRYDERHRLAGWEDRNGSWYRYEYDTEGRCVATEGADGFLGSAIAYDAEACRTRFTDSLGHTTVYEFNDSYQLVAETDPLGHTTHRTWDRHDRLTSLTDPLGHTTRLEWSVHGDLTRVRLPNATESSASFTDLGLPYELTDHDGAVWLQEWDERGNCVRLTDPEGAVTRYGYDTFGALTELTDALGAVWHFGNNRAGQPTSAVDPLGATTRYGYDAFGNAATVTDPLGGITRVTWTVEGLPASRTEPDGATESWAYDGEGNCLTHTDPLGQVTRVAYTHFDRIAARTTPDGAHHAYRYDTELRLTGVTDPRGLTWEYGYDAAGRPTTETDFDGHVTHSAHDPLGRLLRRVNALGQTVEFVYDAAGFRIAKTVDGATTDFASDPAGRLVRAAGPDAVLTVGYDLLGRVTSEAVEGRVLATAYDAVGRPIRRTTPTGAVTDYAYDPAGRRTALTAAGRTLASRHDAAGQEISRRLGAAGALLGLTHDAAGRLTRQSLTAPGGSEPAWRRGYEYRPDGLPTALDQPAGGRRTFTLDGAGRVTGVDARGWRESYAYDAAGNPTRADWPDRHPAVEARGERAYTGNRLTRAGGVRYSFDAAGRVVLRRRTRLSRKPEVWRYAWDAEDRLTAVTTPDGTRWRYHYDPLGRRIAKQRLAADGTTVVEETRFTWDGPHLVEQTTVVVGEPGETTLTWERDGTVPLAQRERRRVSAEAPQDVVDQRFFAIVSDLIGTPTELVDEAGETVWRAEATLWGLTRGRPGDATADTATATADTPLRFPGQYFDPETELHYNYFRLYDPAVARYLSPDPLGLDGGPNPHSYVVNPLLWLDYLGLLSCGDHAKLLRRYMTLEGRGPLPGHAAAHIVPSGFNRGGAPQMRALLARYRIHVNDAANGISLGHPRPHNFTHHNAYFQRLGTHLGDLVADRVARGFGQRAIRRALRGELRHVGSQILDELRRGKPSSTAYWTAP</sequence>
<evidence type="ECO:0000259" key="5">
    <source>
        <dbReference type="Pfam" id="PF21725"/>
    </source>
</evidence>
<dbReference type="OrthoDB" id="4981820at2"/>
<evidence type="ECO:0000256" key="2">
    <source>
        <dbReference type="SAM" id="MobiDB-lite"/>
    </source>
</evidence>
<evidence type="ECO:0000259" key="6">
    <source>
        <dbReference type="Pfam" id="PF25023"/>
    </source>
</evidence>
<dbReference type="InterPro" id="IPR056823">
    <property type="entry name" value="TEN-like_YD-shell"/>
</dbReference>
<dbReference type="Pfam" id="PF21725">
    <property type="entry name" value="T7SS_signal"/>
    <property type="match status" value="1"/>
</dbReference>
<dbReference type="InterPro" id="IPR050708">
    <property type="entry name" value="T6SS_VgrG/RHS"/>
</dbReference>
<feature type="region of interest" description="Disordered" evidence="2">
    <location>
        <begin position="145"/>
        <end position="164"/>
    </location>
</feature>
<evidence type="ECO:0000256" key="1">
    <source>
        <dbReference type="ARBA" id="ARBA00022737"/>
    </source>
</evidence>
<feature type="domain" description="Putative T7SS secretion signal" evidence="5">
    <location>
        <begin position="25"/>
        <end position="200"/>
    </location>
</feature>
<gene>
    <name evidence="7" type="ORF">E1283_26780</name>
</gene>
<keyword evidence="3" id="KW-0812">Transmembrane</keyword>
<dbReference type="EMBL" id="SMKI01000358">
    <property type="protein sequence ID" value="TDC68857.1"/>
    <property type="molecule type" value="Genomic_DNA"/>
</dbReference>
<reference evidence="7 8" key="1">
    <citation type="submission" date="2019-03" db="EMBL/GenBank/DDBJ databases">
        <title>Draft genome sequences of novel Actinobacteria.</title>
        <authorList>
            <person name="Sahin N."/>
            <person name="Ay H."/>
            <person name="Saygin H."/>
        </authorList>
    </citation>
    <scope>NUCLEOTIDE SEQUENCE [LARGE SCALE GENOMIC DNA]</scope>
    <source>
        <strain evidence="7 8">DSM 41900</strain>
    </source>
</reference>
<evidence type="ECO:0000256" key="3">
    <source>
        <dbReference type="SAM" id="Phobius"/>
    </source>
</evidence>
<feature type="domain" description="Teneurin-like YD-shell" evidence="6">
    <location>
        <begin position="1092"/>
        <end position="1365"/>
    </location>
</feature>
<dbReference type="Pfam" id="PF05593">
    <property type="entry name" value="RHS_repeat"/>
    <property type="match status" value="7"/>
</dbReference>
<dbReference type="Pfam" id="PF25023">
    <property type="entry name" value="TEN_YD-shell"/>
    <property type="match status" value="1"/>
</dbReference>
<keyword evidence="3" id="KW-0472">Membrane</keyword>
<evidence type="ECO:0000313" key="7">
    <source>
        <dbReference type="EMBL" id="TDC68857.1"/>
    </source>
</evidence>
<keyword evidence="8" id="KW-1185">Reference proteome</keyword>
<dbReference type="Pfam" id="PF20148">
    <property type="entry name" value="DUF6531"/>
    <property type="match status" value="1"/>
</dbReference>
<dbReference type="Pfam" id="PF14412">
    <property type="entry name" value="AHH"/>
    <property type="match status" value="1"/>
</dbReference>
<dbReference type="InterPro" id="IPR029013">
    <property type="entry name" value="HP0062-like_sf"/>
</dbReference>
<accession>A0A4R4SXE1</accession>
<dbReference type="NCBIfam" id="TIGR01643">
    <property type="entry name" value="YD_repeat_2x"/>
    <property type="match status" value="14"/>
</dbReference>
<dbReference type="SUPFAM" id="SSF158414">
    <property type="entry name" value="HP0062-like"/>
    <property type="match status" value="1"/>
</dbReference>
<dbReference type="InterPro" id="IPR049082">
    <property type="entry name" value="T7SS_signal"/>
</dbReference>
<dbReference type="InterPro" id="IPR031325">
    <property type="entry name" value="RHS_repeat"/>
</dbReference>